<accession>A0A7R7DUM5</accession>
<dbReference type="InterPro" id="IPR022742">
    <property type="entry name" value="Hydrolase_4"/>
</dbReference>
<organism evidence="2 3">
    <name type="scientific">Actinocatenispora thailandica</name>
    <dbReference type="NCBI Taxonomy" id="227318"/>
    <lineage>
        <taxon>Bacteria</taxon>
        <taxon>Bacillati</taxon>
        <taxon>Actinomycetota</taxon>
        <taxon>Actinomycetes</taxon>
        <taxon>Micromonosporales</taxon>
        <taxon>Micromonosporaceae</taxon>
        <taxon>Actinocatenispora</taxon>
    </lineage>
</organism>
<dbReference type="Pfam" id="PF12146">
    <property type="entry name" value="Hydrolase_4"/>
    <property type="match status" value="1"/>
</dbReference>
<dbReference type="AlphaFoldDB" id="A0A7R7DUM5"/>
<reference evidence="2 3" key="1">
    <citation type="submission" date="2020-08" db="EMBL/GenBank/DDBJ databases">
        <title>Whole genome shotgun sequence of Actinocatenispora thailandica NBRC 105041.</title>
        <authorList>
            <person name="Komaki H."/>
            <person name="Tamura T."/>
        </authorList>
    </citation>
    <scope>NUCLEOTIDE SEQUENCE [LARGE SCALE GENOMIC DNA]</scope>
    <source>
        <strain evidence="2 3">NBRC 105041</strain>
    </source>
</reference>
<sequence>MIRHMAIPPATTPDVLDLTDPVRPAWLDDAPRPVRTYLWRPASTPRGTVLLSHGSGGAAVTLSWLAEALAAAGFLAVGVDHHGNSYPTGYVAEAFACWWDRPLDLTVALSEVAAREETGPVGVAGYSAGGYTAAALLGARIDRGIYSDVVHERIPSAPNPEYPNIVEELKSRLTEADLDQWIDHCGRNYRDARARAGFLICPGMAPALDTESLRHIEEPVSIWSAGADDQTPAPEYALRYASLIPGATHQSAGDSVEHYAFLAENEAGAPARAMVATAAVDFFTRTLA</sequence>
<name>A0A7R7DUM5_9ACTN</name>
<proteinExistence type="predicted"/>
<dbReference type="Gene3D" id="3.40.50.1820">
    <property type="entry name" value="alpha/beta hydrolase"/>
    <property type="match status" value="1"/>
</dbReference>
<gene>
    <name evidence="2" type="ORF">Athai_56450</name>
</gene>
<evidence type="ECO:0000313" key="3">
    <source>
        <dbReference type="Proteomes" id="UP000611640"/>
    </source>
</evidence>
<dbReference type="Proteomes" id="UP000611640">
    <property type="component" value="Chromosome"/>
</dbReference>
<evidence type="ECO:0000259" key="1">
    <source>
        <dbReference type="Pfam" id="PF12146"/>
    </source>
</evidence>
<evidence type="ECO:0000313" key="2">
    <source>
        <dbReference type="EMBL" id="BCJ38142.1"/>
    </source>
</evidence>
<keyword evidence="3" id="KW-1185">Reference proteome</keyword>
<dbReference type="EMBL" id="AP023355">
    <property type="protein sequence ID" value="BCJ38142.1"/>
    <property type="molecule type" value="Genomic_DNA"/>
</dbReference>
<dbReference type="InterPro" id="IPR029058">
    <property type="entry name" value="AB_hydrolase_fold"/>
</dbReference>
<feature type="domain" description="Serine aminopeptidase S33" evidence="1">
    <location>
        <begin position="44"/>
        <end position="139"/>
    </location>
</feature>
<protein>
    <recommendedName>
        <fullName evidence="1">Serine aminopeptidase S33 domain-containing protein</fullName>
    </recommendedName>
</protein>
<dbReference type="KEGG" id="atl:Athai_56450"/>
<dbReference type="SUPFAM" id="SSF53474">
    <property type="entry name" value="alpha/beta-Hydrolases"/>
    <property type="match status" value="1"/>
</dbReference>